<comment type="caution">
    <text evidence="2">The sequence shown here is derived from an EMBL/GenBank/DDBJ whole genome shotgun (WGS) entry which is preliminary data.</text>
</comment>
<evidence type="ECO:0000313" key="3">
    <source>
        <dbReference type="Proteomes" id="UP000186922"/>
    </source>
</evidence>
<keyword evidence="3" id="KW-1185">Reference proteome</keyword>
<dbReference type="Proteomes" id="UP000186922">
    <property type="component" value="Unassembled WGS sequence"/>
</dbReference>
<gene>
    <name evidence="2" type="primary">RvY_03066-1</name>
    <name evidence="2" type="synonym">RvY_03066.1</name>
    <name evidence="2" type="ORF">RvY_03066</name>
</gene>
<proteinExistence type="predicted"/>
<dbReference type="EMBL" id="BDGG01000001">
    <property type="protein sequence ID" value="GAU90684.1"/>
    <property type="molecule type" value="Genomic_DNA"/>
</dbReference>
<feature type="compositionally biased region" description="Polar residues" evidence="1">
    <location>
        <begin position="104"/>
        <end position="144"/>
    </location>
</feature>
<dbReference type="AlphaFoldDB" id="A0A1D1ULV2"/>
<feature type="compositionally biased region" description="Polar residues" evidence="1">
    <location>
        <begin position="81"/>
        <end position="91"/>
    </location>
</feature>
<feature type="compositionally biased region" description="Polar residues" evidence="1">
    <location>
        <begin position="49"/>
        <end position="58"/>
    </location>
</feature>
<protein>
    <submittedName>
        <fullName evidence="2">Uncharacterized protein</fullName>
    </submittedName>
</protein>
<sequence>MALDQPIKTTVPLRLTSVTSKRSRYSDESKRYLASLGPACFHHYRKTKANSTTKTVTCPATPFPKKIATTDNYSRNRFEQTEQNNSRNQAPENLGPKNSEDVRNNSSASTVVPDARNTTSRADVSDTSSNKSNSPQNNTTQRKG</sequence>
<evidence type="ECO:0000256" key="1">
    <source>
        <dbReference type="SAM" id="MobiDB-lite"/>
    </source>
</evidence>
<name>A0A1D1ULV2_RAMVA</name>
<evidence type="ECO:0000313" key="2">
    <source>
        <dbReference type="EMBL" id="GAU90684.1"/>
    </source>
</evidence>
<reference evidence="2 3" key="1">
    <citation type="journal article" date="2016" name="Nat. Commun.">
        <title>Extremotolerant tardigrade genome and improved radiotolerance of human cultured cells by tardigrade-unique protein.</title>
        <authorList>
            <person name="Hashimoto T."/>
            <person name="Horikawa D.D."/>
            <person name="Saito Y."/>
            <person name="Kuwahara H."/>
            <person name="Kozuka-Hata H."/>
            <person name="Shin-I T."/>
            <person name="Minakuchi Y."/>
            <person name="Ohishi K."/>
            <person name="Motoyama A."/>
            <person name="Aizu T."/>
            <person name="Enomoto A."/>
            <person name="Kondo K."/>
            <person name="Tanaka S."/>
            <person name="Hara Y."/>
            <person name="Koshikawa S."/>
            <person name="Sagara H."/>
            <person name="Miura T."/>
            <person name="Yokobori S."/>
            <person name="Miyagawa K."/>
            <person name="Suzuki Y."/>
            <person name="Kubo T."/>
            <person name="Oyama M."/>
            <person name="Kohara Y."/>
            <person name="Fujiyama A."/>
            <person name="Arakawa K."/>
            <person name="Katayama T."/>
            <person name="Toyoda A."/>
            <person name="Kunieda T."/>
        </authorList>
    </citation>
    <scope>NUCLEOTIDE SEQUENCE [LARGE SCALE GENOMIC DNA]</scope>
    <source>
        <strain evidence="2 3">YOKOZUNA-1</strain>
    </source>
</reference>
<organism evidence="2 3">
    <name type="scientific">Ramazzottius varieornatus</name>
    <name type="common">Water bear</name>
    <name type="synonym">Tardigrade</name>
    <dbReference type="NCBI Taxonomy" id="947166"/>
    <lineage>
        <taxon>Eukaryota</taxon>
        <taxon>Metazoa</taxon>
        <taxon>Ecdysozoa</taxon>
        <taxon>Tardigrada</taxon>
        <taxon>Eutardigrada</taxon>
        <taxon>Parachela</taxon>
        <taxon>Hypsibioidea</taxon>
        <taxon>Ramazzottiidae</taxon>
        <taxon>Ramazzottius</taxon>
    </lineage>
</organism>
<feature type="region of interest" description="Disordered" evidence="1">
    <location>
        <begin position="47"/>
        <end position="144"/>
    </location>
</feature>
<accession>A0A1D1ULV2</accession>